<accession>G4MM38</accession>
<dbReference type="KEGG" id="mgr:MGG_16180"/>
<reference evidence="2 3" key="1">
    <citation type="journal article" date="2005" name="Nature">
        <title>The genome sequence of the rice blast fungus Magnaporthe grisea.</title>
        <authorList>
            <person name="Dean R.A."/>
            <person name="Talbot N.J."/>
            <person name="Ebbole D.J."/>
            <person name="Farman M.L."/>
            <person name="Mitchell T.K."/>
            <person name="Orbach M.J."/>
            <person name="Thon M."/>
            <person name="Kulkarni R."/>
            <person name="Xu J.R."/>
            <person name="Pan H."/>
            <person name="Read N.D."/>
            <person name="Lee Y.H."/>
            <person name="Carbone I."/>
            <person name="Brown D."/>
            <person name="Oh Y.Y."/>
            <person name="Donofrio N."/>
            <person name="Jeong J.S."/>
            <person name="Soanes D.M."/>
            <person name="Djonovic S."/>
            <person name="Kolomiets E."/>
            <person name="Rehmeyer C."/>
            <person name="Li W."/>
            <person name="Harding M."/>
            <person name="Kim S."/>
            <person name="Lebrun M.H."/>
            <person name="Bohnert H."/>
            <person name="Coughlan S."/>
            <person name="Butler J."/>
            <person name="Calvo S."/>
            <person name="Ma L.J."/>
            <person name="Nicol R."/>
            <person name="Purcell S."/>
            <person name="Nusbaum C."/>
            <person name="Galagan J.E."/>
            <person name="Birren B.W."/>
        </authorList>
    </citation>
    <scope>NUCLEOTIDE SEQUENCE [LARGE SCALE GENOMIC DNA]</scope>
    <source>
        <strain evidence="3">70-15 / ATCC MYA-4617 / FGSC 8958</strain>
    </source>
</reference>
<feature type="region of interest" description="Disordered" evidence="1">
    <location>
        <begin position="167"/>
        <end position="197"/>
    </location>
</feature>
<dbReference type="EMBL" id="CM001231">
    <property type="protein sequence ID" value="EHA56923.1"/>
    <property type="molecule type" value="Genomic_DNA"/>
</dbReference>
<feature type="region of interest" description="Disordered" evidence="1">
    <location>
        <begin position="128"/>
        <end position="150"/>
    </location>
</feature>
<evidence type="ECO:0000313" key="2">
    <source>
        <dbReference type="EMBL" id="EHA56923.1"/>
    </source>
</evidence>
<dbReference type="RefSeq" id="XP_003709535.1">
    <property type="nucleotide sequence ID" value="XM_003709487.1"/>
</dbReference>
<proteinExistence type="predicted"/>
<dbReference type="VEuPathDB" id="FungiDB:MGG_16180"/>
<dbReference type="Proteomes" id="UP000009058">
    <property type="component" value="Chromosome 1"/>
</dbReference>
<name>G4MM38_PYRO7</name>
<dbReference type="InParanoid" id="G4MM38"/>
<dbReference type="OrthoDB" id="5151719at2759"/>
<protein>
    <recommendedName>
        <fullName evidence="4">Retrotransposon gag domain-containing protein</fullName>
    </recommendedName>
</protein>
<dbReference type="AlphaFoldDB" id="G4MM38"/>
<evidence type="ECO:0000256" key="1">
    <source>
        <dbReference type="SAM" id="MobiDB-lite"/>
    </source>
</evidence>
<reference key="2">
    <citation type="submission" date="2011-05" db="EMBL/GenBank/DDBJ databases">
        <title>The Genome Sequence of Magnaporthe oryzae 70-15.</title>
        <authorList>
            <consortium name="The Broad Institute Genome Sequencing Platform"/>
            <person name="Ma L.-J."/>
            <person name="Dead R."/>
            <person name="Young S.K."/>
            <person name="Zeng Q."/>
            <person name="Gargeya S."/>
            <person name="Fitzgerald M."/>
            <person name="Haas B."/>
            <person name="Abouelleil A."/>
            <person name="Alvarado L."/>
            <person name="Arachchi H.M."/>
            <person name="Berlin A."/>
            <person name="Brown A."/>
            <person name="Chapman S.B."/>
            <person name="Chen Z."/>
            <person name="Dunbar C."/>
            <person name="Freedman E."/>
            <person name="Gearin G."/>
            <person name="Gellesch M."/>
            <person name="Goldberg J."/>
            <person name="Griggs A."/>
            <person name="Gujja S."/>
            <person name="Heiman D."/>
            <person name="Howarth C."/>
            <person name="Larson L."/>
            <person name="Lui A."/>
            <person name="MacDonald P.J.P."/>
            <person name="Mehta T."/>
            <person name="Montmayeur A."/>
            <person name="Murphy C."/>
            <person name="Neiman D."/>
            <person name="Pearson M."/>
            <person name="Priest M."/>
            <person name="Roberts A."/>
            <person name="Saif S."/>
            <person name="Shea T."/>
            <person name="Shenoy N."/>
            <person name="Sisk P."/>
            <person name="Stolte C."/>
            <person name="Sykes S."/>
            <person name="Yandava C."/>
            <person name="Wortman J."/>
            <person name="Nusbaum C."/>
            <person name="Birren B."/>
        </authorList>
    </citation>
    <scope>NUCLEOTIDE SEQUENCE</scope>
    <source>
        <strain>70-15</strain>
    </source>
</reference>
<dbReference type="HOGENOM" id="CLU_704135_0_0_1"/>
<feature type="region of interest" description="Disordered" evidence="1">
    <location>
        <begin position="345"/>
        <end position="364"/>
    </location>
</feature>
<sequence length="392" mass="44746">MIWAAICSQMSGNAFVSHYLSPEEISNMFEGPLVERIDFVHIGEKVQLVDRPFVDRSINKTLLWVKGSVFLSNDYSVYVRASNRLFLLIPVDEDWMSHVRVLWGTALGPVPERPGGVTPLLTTLARKRYRPAKQRLPKDKATRSHVTSRDGQVTRYLDRNILIAPVHTPATNSKAAQKAPARPKDNSDSNDEEDQLRRQVAQTNQELHEQTLRATQLQKELQALRASANVTSTPLNGREKLKFNPPTTFDGTPGQLKGYFVQSASAYAAEFRRLAIRLDIIEKTKILQFYQGLKLKVKDEVSKLDRPEDFLEYVEFAIKFDNRIYERRQEKQGGQRVFVTSTRQANTGRKYQHPQPIYHKNNGGWQQPRYMAPQTYNTAYGTHSGPMDLSAT</sequence>
<gene>
    <name evidence="2" type="ORF">MGG_16180</name>
</gene>
<organism evidence="2 3">
    <name type="scientific">Pyricularia oryzae (strain 70-15 / ATCC MYA-4617 / FGSC 8958)</name>
    <name type="common">Rice blast fungus</name>
    <name type="synonym">Magnaporthe oryzae</name>
    <dbReference type="NCBI Taxonomy" id="242507"/>
    <lineage>
        <taxon>Eukaryota</taxon>
        <taxon>Fungi</taxon>
        <taxon>Dikarya</taxon>
        <taxon>Ascomycota</taxon>
        <taxon>Pezizomycotina</taxon>
        <taxon>Sordariomycetes</taxon>
        <taxon>Sordariomycetidae</taxon>
        <taxon>Magnaporthales</taxon>
        <taxon>Pyriculariaceae</taxon>
        <taxon>Pyricularia</taxon>
    </lineage>
</organism>
<evidence type="ECO:0000313" key="3">
    <source>
        <dbReference type="Proteomes" id="UP000009058"/>
    </source>
</evidence>
<dbReference type="GeneID" id="12984546"/>
<keyword evidence="3" id="KW-1185">Reference proteome</keyword>
<evidence type="ECO:0008006" key="4">
    <source>
        <dbReference type="Google" id="ProtNLM"/>
    </source>
</evidence>